<dbReference type="Pfam" id="PF00126">
    <property type="entry name" value="HTH_1"/>
    <property type="match status" value="1"/>
</dbReference>
<proteinExistence type="inferred from homology"/>
<evidence type="ECO:0000313" key="7">
    <source>
        <dbReference type="Proteomes" id="UP000278398"/>
    </source>
</evidence>
<dbReference type="AlphaFoldDB" id="A0A3S0A6L0"/>
<evidence type="ECO:0000256" key="1">
    <source>
        <dbReference type="ARBA" id="ARBA00009437"/>
    </source>
</evidence>
<keyword evidence="4" id="KW-0804">Transcription</keyword>
<keyword evidence="2" id="KW-0805">Transcription regulation</keyword>
<dbReference type="GO" id="GO:0032993">
    <property type="term" value="C:protein-DNA complex"/>
    <property type="evidence" value="ECO:0007669"/>
    <property type="project" value="TreeGrafter"/>
</dbReference>
<name>A0A3S0A6L0_9HYPH</name>
<evidence type="ECO:0000256" key="3">
    <source>
        <dbReference type="ARBA" id="ARBA00023125"/>
    </source>
</evidence>
<feature type="non-terminal residue" evidence="6">
    <location>
        <position position="75"/>
    </location>
</feature>
<keyword evidence="3" id="KW-0238">DNA-binding</keyword>
<dbReference type="InterPro" id="IPR036390">
    <property type="entry name" value="WH_DNA-bd_sf"/>
</dbReference>
<dbReference type="InterPro" id="IPR036388">
    <property type="entry name" value="WH-like_DNA-bd_sf"/>
</dbReference>
<dbReference type="PANTHER" id="PTHR30346">
    <property type="entry name" value="TRANSCRIPTIONAL DUAL REGULATOR HCAR-RELATED"/>
    <property type="match status" value="1"/>
</dbReference>
<comment type="similarity">
    <text evidence="1">Belongs to the LysR transcriptional regulatory family.</text>
</comment>
<evidence type="ECO:0000259" key="5">
    <source>
        <dbReference type="PROSITE" id="PS50931"/>
    </source>
</evidence>
<dbReference type="GO" id="GO:0003700">
    <property type="term" value="F:DNA-binding transcription factor activity"/>
    <property type="evidence" value="ECO:0007669"/>
    <property type="project" value="InterPro"/>
</dbReference>
<keyword evidence="7" id="KW-1185">Reference proteome</keyword>
<dbReference type="Gene3D" id="1.10.10.10">
    <property type="entry name" value="Winged helix-like DNA-binding domain superfamily/Winged helix DNA-binding domain"/>
    <property type="match status" value="1"/>
</dbReference>
<evidence type="ECO:0000256" key="4">
    <source>
        <dbReference type="ARBA" id="ARBA00023163"/>
    </source>
</evidence>
<comment type="caution">
    <text evidence="6">The sequence shown here is derived from an EMBL/GenBank/DDBJ whole genome shotgun (WGS) entry which is preliminary data.</text>
</comment>
<gene>
    <name evidence="6" type="ORF">EJC49_17665</name>
</gene>
<accession>A0A3S0A6L0</accession>
<dbReference type="RefSeq" id="WP_148106311.1">
    <property type="nucleotide sequence ID" value="NZ_RWKW01000069.1"/>
</dbReference>
<dbReference type="GO" id="GO:0003677">
    <property type="term" value="F:DNA binding"/>
    <property type="evidence" value="ECO:0007669"/>
    <property type="project" value="UniProtKB-KW"/>
</dbReference>
<feature type="domain" description="HTH lysR-type" evidence="5">
    <location>
        <begin position="6"/>
        <end position="64"/>
    </location>
</feature>
<reference evidence="6 7" key="1">
    <citation type="submission" date="2018-12" db="EMBL/GenBank/DDBJ databases">
        <title>Mesorhizobium carbonis sp. nov., isolated from coal mine water.</title>
        <authorList>
            <person name="Xin W."/>
            <person name="Xu Z."/>
            <person name="Xiang F."/>
            <person name="Zhang J."/>
            <person name="Xi L."/>
            <person name="Liu J."/>
        </authorList>
    </citation>
    <scope>NUCLEOTIDE SEQUENCE [LARGE SCALE GENOMIC DNA]</scope>
    <source>
        <strain evidence="6 7">B2.3</strain>
    </source>
</reference>
<dbReference type="EMBL" id="RWKW01000069">
    <property type="protein sequence ID" value="RST85006.1"/>
    <property type="molecule type" value="Genomic_DNA"/>
</dbReference>
<dbReference type="Proteomes" id="UP000278398">
    <property type="component" value="Unassembled WGS sequence"/>
</dbReference>
<protein>
    <submittedName>
        <fullName evidence="6">LysR family transcriptional regulator</fullName>
    </submittedName>
</protein>
<dbReference type="InterPro" id="IPR000847">
    <property type="entry name" value="LysR_HTH_N"/>
</dbReference>
<evidence type="ECO:0000256" key="2">
    <source>
        <dbReference type="ARBA" id="ARBA00023015"/>
    </source>
</evidence>
<dbReference type="PANTHER" id="PTHR30346:SF0">
    <property type="entry name" value="HCA OPERON TRANSCRIPTIONAL ACTIVATOR HCAR"/>
    <property type="match status" value="1"/>
</dbReference>
<dbReference type="PROSITE" id="PS50931">
    <property type="entry name" value="HTH_LYSR"/>
    <property type="match status" value="1"/>
</dbReference>
<organism evidence="6 7">
    <name type="scientific">Aquibium carbonis</name>
    <dbReference type="NCBI Taxonomy" id="2495581"/>
    <lineage>
        <taxon>Bacteria</taxon>
        <taxon>Pseudomonadati</taxon>
        <taxon>Pseudomonadota</taxon>
        <taxon>Alphaproteobacteria</taxon>
        <taxon>Hyphomicrobiales</taxon>
        <taxon>Phyllobacteriaceae</taxon>
        <taxon>Aquibium</taxon>
    </lineage>
</organism>
<dbReference type="SUPFAM" id="SSF46785">
    <property type="entry name" value="Winged helix' DNA-binding domain"/>
    <property type="match status" value="1"/>
</dbReference>
<evidence type="ECO:0000313" key="6">
    <source>
        <dbReference type="EMBL" id="RST85006.1"/>
    </source>
</evidence>
<sequence>MRILPFTLRQLEYFDAIASGGSLAAAAERCHVSASALALALDELEHHLAQQLFVRRKGRGVALTAAGARLLATAR</sequence>